<protein>
    <submittedName>
        <fullName evidence="7">Transporter substrate-binding domain-containing protein</fullName>
    </submittedName>
</protein>
<organism evidence="7 8">
    <name type="scientific">Clostridium cibarium</name>
    <dbReference type="NCBI Taxonomy" id="2762247"/>
    <lineage>
        <taxon>Bacteria</taxon>
        <taxon>Bacillati</taxon>
        <taxon>Bacillota</taxon>
        <taxon>Clostridia</taxon>
        <taxon>Eubacteriales</taxon>
        <taxon>Clostridiaceae</taxon>
        <taxon>Clostridium</taxon>
    </lineage>
</organism>
<dbReference type="InterPro" id="IPR001638">
    <property type="entry name" value="Solute-binding_3/MltF_N"/>
</dbReference>
<evidence type="ECO:0000256" key="4">
    <source>
        <dbReference type="RuleBase" id="RU003744"/>
    </source>
</evidence>
<feature type="signal peptide" evidence="5">
    <location>
        <begin position="1"/>
        <end position="24"/>
    </location>
</feature>
<proteinExistence type="inferred from homology"/>
<evidence type="ECO:0000256" key="1">
    <source>
        <dbReference type="ARBA" id="ARBA00004196"/>
    </source>
</evidence>
<evidence type="ECO:0000256" key="3">
    <source>
        <dbReference type="ARBA" id="ARBA00022729"/>
    </source>
</evidence>
<dbReference type="Proteomes" id="UP000627781">
    <property type="component" value="Unassembled WGS sequence"/>
</dbReference>
<dbReference type="SMART" id="SM00062">
    <property type="entry name" value="PBPb"/>
    <property type="match status" value="1"/>
</dbReference>
<keyword evidence="8" id="KW-1185">Reference proteome</keyword>
<reference evidence="7 8" key="1">
    <citation type="submission" date="2020-08" db="EMBL/GenBank/DDBJ databases">
        <title>A Genomic Blueprint of the Chicken Gut Microbiome.</title>
        <authorList>
            <person name="Gilroy R."/>
            <person name="Ravi A."/>
            <person name="Getino M."/>
            <person name="Pursley I."/>
            <person name="Horton D.L."/>
            <person name="Alikhan N.-F."/>
            <person name="Baker D."/>
            <person name="Gharbi K."/>
            <person name="Hall N."/>
            <person name="Watson M."/>
            <person name="Adriaenssens E.M."/>
            <person name="Foster-Nyarko E."/>
            <person name="Jarju S."/>
            <person name="Secka A."/>
            <person name="Antonio M."/>
            <person name="Oren A."/>
            <person name="Chaudhuri R."/>
            <person name="La Ragione R.M."/>
            <person name="Hildebrand F."/>
            <person name="Pallen M.J."/>
        </authorList>
    </citation>
    <scope>NUCLEOTIDE SEQUENCE [LARGE SCALE GENOMIC DNA]</scope>
    <source>
        <strain evidence="7 8">Sa3CVN1</strain>
    </source>
</reference>
<feature type="chain" id="PRO_5046385584" evidence="5">
    <location>
        <begin position="25"/>
        <end position="273"/>
    </location>
</feature>
<dbReference type="PANTHER" id="PTHR35936:SF17">
    <property type="entry name" value="ARGININE-BINDING EXTRACELLULAR PROTEIN ARTP"/>
    <property type="match status" value="1"/>
</dbReference>
<evidence type="ECO:0000313" key="7">
    <source>
        <dbReference type="EMBL" id="MBD7911816.1"/>
    </source>
</evidence>
<dbReference type="SUPFAM" id="SSF53850">
    <property type="entry name" value="Periplasmic binding protein-like II"/>
    <property type="match status" value="1"/>
</dbReference>
<dbReference type="PANTHER" id="PTHR35936">
    <property type="entry name" value="MEMBRANE-BOUND LYTIC MUREIN TRANSGLYCOSYLASE F"/>
    <property type="match status" value="1"/>
</dbReference>
<comment type="similarity">
    <text evidence="2 4">Belongs to the bacterial solute-binding protein 3 family.</text>
</comment>
<dbReference type="RefSeq" id="WP_143315829.1">
    <property type="nucleotide sequence ID" value="NZ_JACSRA010000015.1"/>
</dbReference>
<dbReference type="EMBL" id="JACSRA010000015">
    <property type="protein sequence ID" value="MBD7911816.1"/>
    <property type="molecule type" value="Genomic_DNA"/>
</dbReference>
<dbReference type="Pfam" id="PF00497">
    <property type="entry name" value="SBP_bac_3"/>
    <property type="match status" value="1"/>
</dbReference>
<gene>
    <name evidence="7" type="ORF">H9661_10640</name>
</gene>
<dbReference type="PROSITE" id="PS51257">
    <property type="entry name" value="PROKAR_LIPOPROTEIN"/>
    <property type="match status" value="1"/>
</dbReference>
<name>A0ABR8PUG3_9CLOT</name>
<evidence type="ECO:0000313" key="8">
    <source>
        <dbReference type="Proteomes" id="UP000627781"/>
    </source>
</evidence>
<dbReference type="InterPro" id="IPR018313">
    <property type="entry name" value="SBP_3_CS"/>
</dbReference>
<evidence type="ECO:0000256" key="5">
    <source>
        <dbReference type="SAM" id="SignalP"/>
    </source>
</evidence>
<evidence type="ECO:0000259" key="6">
    <source>
        <dbReference type="SMART" id="SM00062"/>
    </source>
</evidence>
<evidence type="ECO:0000256" key="2">
    <source>
        <dbReference type="ARBA" id="ARBA00010333"/>
    </source>
</evidence>
<sequence length="273" mass="29576">MKKGLIKKVCASALVGVMVMSLMACGKKEEKNNLTAIKDNGKVVVGLSADYAPYEFHAVVDGEDKTVGFDVELAKEVAKDLGVDLEIKEMDFEALIGALQAGQIDMIISGMNPDEERKKQIDFSDIYYEAQHAVLVNSADKEKYKKIDDLNGKKIGAQLGSTQQKIAEDKIQAGKISLLASVNDLVLQLKSGKVDAIVTEEPVAKMANKTNPELVLSDISFKDESGGNAIGVKKDSKELVEAVNKTIKRLKDSGDLDKFIIDANDLAAKNQSK</sequence>
<comment type="caution">
    <text evidence="7">The sequence shown here is derived from an EMBL/GenBank/DDBJ whole genome shotgun (WGS) entry which is preliminary data.</text>
</comment>
<dbReference type="PROSITE" id="PS01039">
    <property type="entry name" value="SBP_BACTERIAL_3"/>
    <property type="match status" value="1"/>
</dbReference>
<feature type="domain" description="Solute-binding protein family 3/N-terminal" evidence="6">
    <location>
        <begin position="42"/>
        <end position="268"/>
    </location>
</feature>
<accession>A0ABR8PUG3</accession>
<dbReference type="Gene3D" id="3.40.190.10">
    <property type="entry name" value="Periplasmic binding protein-like II"/>
    <property type="match status" value="2"/>
</dbReference>
<comment type="subcellular location">
    <subcellularLocation>
        <location evidence="1">Cell envelope</location>
    </subcellularLocation>
</comment>
<keyword evidence="3 5" id="KW-0732">Signal</keyword>